<keyword evidence="4 6" id="KW-0807">Transducer</keyword>
<dbReference type="GO" id="GO:0004888">
    <property type="term" value="F:transmembrane signaling receptor activity"/>
    <property type="evidence" value="ECO:0007669"/>
    <property type="project" value="InterPro"/>
</dbReference>
<evidence type="ECO:0000313" key="10">
    <source>
        <dbReference type="EMBL" id="SFJ33571.1"/>
    </source>
</evidence>
<evidence type="ECO:0000256" key="4">
    <source>
        <dbReference type="ARBA" id="ARBA00023224"/>
    </source>
</evidence>
<name>A0A1I3QJW9_9BACL</name>
<evidence type="ECO:0000259" key="9">
    <source>
        <dbReference type="PROSITE" id="PS50885"/>
    </source>
</evidence>
<keyword evidence="11" id="KW-1185">Reference proteome</keyword>
<dbReference type="InterPro" id="IPR004089">
    <property type="entry name" value="MCPsignal_dom"/>
</dbReference>
<dbReference type="PANTHER" id="PTHR32089:SF112">
    <property type="entry name" value="LYSOZYME-LIKE PROTEIN-RELATED"/>
    <property type="match status" value="1"/>
</dbReference>
<dbReference type="STRING" id="1884381.SAMN05518846_10348"/>
<protein>
    <submittedName>
        <fullName evidence="10">Methyl-accepting chemotaxis protein</fullName>
    </submittedName>
</protein>
<dbReference type="AlphaFoldDB" id="A0A1I3QJW9"/>
<dbReference type="PROSITE" id="PS50885">
    <property type="entry name" value="HAMP"/>
    <property type="match status" value="1"/>
</dbReference>
<evidence type="ECO:0000256" key="7">
    <source>
        <dbReference type="SAM" id="Phobius"/>
    </source>
</evidence>
<dbReference type="CDD" id="cd11386">
    <property type="entry name" value="MCP_signal"/>
    <property type="match status" value="1"/>
</dbReference>
<evidence type="ECO:0000256" key="2">
    <source>
        <dbReference type="ARBA" id="ARBA00022475"/>
    </source>
</evidence>
<keyword evidence="3 7" id="KW-0472">Membrane</keyword>
<proteinExistence type="inferred from homology"/>
<dbReference type="Pfam" id="PF00672">
    <property type="entry name" value="HAMP"/>
    <property type="match status" value="1"/>
</dbReference>
<dbReference type="PANTHER" id="PTHR32089">
    <property type="entry name" value="METHYL-ACCEPTING CHEMOTAXIS PROTEIN MCPB"/>
    <property type="match status" value="1"/>
</dbReference>
<accession>A0A1I3QJW9</accession>
<keyword evidence="2" id="KW-1003">Cell membrane</keyword>
<reference evidence="11" key="1">
    <citation type="submission" date="2016-10" db="EMBL/GenBank/DDBJ databases">
        <authorList>
            <person name="Varghese N."/>
            <person name="Submissions S."/>
        </authorList>
    </citation>
    <scope>NUCLEOTIDE SEQUENCE [LARGE SCALE GENOMIC DNA]</scope>
    <source>
        <strain evidence="11">OK042</strain>
    </source>
</reference>
<feature type="transmembrane region" description="Helical" evidence="7">
    <location>
        <begin position="9"/>
        <end position="28"/>
    </location>
</feature>
<keyword evidence="7" id="KW-1133">Transmembrane helix</keyword>
<evidence type="ECO:0000256" key="5">
    <source>
        <dbReference type="ARBA" id="ARBA00029447"/>
    </source>
</evidence>
<dbReference type="GO" id="GO:0006935">
    <property type="term" value="P:chemotaxis"/>
    <property type="evidence" value="ECO:0007669"/>
    <property type="project" value="InterPro"/>
</dbReference>
<gene>
    <name evidence="10" type="ORF">SAMN05518846_10348</name>
</gene>
<dbReference type="EMBL" id="FORT01000003">
    <property type="protein sequence ID" value="SFJ33571.1"/>
    <property type="molecule type" value="Genomic_DNA"/>
</dbReference>
<dbReference type="InterPro" id="IPR004090">
    <property type="entry name" value="Chemotax_Me-accpt_rcpt"/>
</dbReference>
<evidence type="ECO:0000313" key="11">
    <source>
        <dbReference type="Proteomes" id="UP000198915"/>
    </source>
</evidence>
<dbReference type="Proteomes" id="UP000198915">
    <property type="component" value="Unassembled WGS sequence"/>
</dbReference>
<dbReference type="Pfam" id="PF12729">
    <property type="entry name" value="4HB_MCP_1"/>
    <property type="match status" value="1"/>
</dbReference>
<evidence type="ECO:0000256" key="1">
    <source>
        <dbReference type="ARBA" id="ARBA00004236"/>
    </source>
</evidence>
<organism evidence="10 11">
    <name type="scientific">Brevibacillus centrosporus</name>
    <dbReference type="NCBI Taxonomy" id="54910"/>
    <lineage>
        <taxon>Bacteria</taxon>
        <taxon>Bacillati</taxon>
        <taxon>Bacillota</taxon>
        <taxon>Bacilli</taxon>
        <taxon>Bacillales</taxon>
        <taxon>Paenibacillaceae</taxon>
        <taxon>Brevibacillus</taxon>
    </lineage>
</organism>
<dbReference type="SMART" id="SM00283">
    <property type="entry name" value="MA"/>
    <property type="match status" value="1"/>
</dbReference>
<sequence>MRQTVGTKLFSGFLCMLILMATLGWLGLRTEEQINSKAEEINENWLPKTTAILHIKYQTEHFFSLQLQYASTSDLSKKGIIDGEAKQTLEQIQKQFEEYGNHPLSKEEEKYFQSLKASWSNYQLAYQTLVEQSEEVSVADLQREADTMFQVMEGYLENLIRMSQEGAATATAQATSLHESGRKNTLISMGVALLISLLLSFMLTRHIRRPLLQVVHAVKLVTEGQLGKTDLVVLNRDEIGELAKHVNEMRNKLREFAMQVNATAQHVTHSSVQLSGHAEETLEASNQIAVAMAEISAGSDATVTSTDESAKAMEEMAIGIQRVAESTASLAEASIWAAQDANHGIHALVKATTQMDAITTAMDESVIAIQLLGESSQKIHQIVEMITQIASQTNLLALNAAIEAARAGEQGRGFSVVAEEVRQLAESSDRFAKQIAVLIKNVQVEANQAVVSMQSMSQDVHYGASVLKEAEVAFEQITHGMGQISSQVQEVSAITEEMSASVEQLSASSVQTASVVKGGAQQTYKIVEATQTQVRACEEVNAASRSLERQAEELKRAVEWFR</sequence>
<dbReference type="CDD" id="cd06225">
    <property type="entry name" value="HAMP"/>
    <property type="match status" value="1"/>
</dbReference>
<dbReference type="PRINTS" id="PR00260">
    <property type="entry name" value="CHEMTRNSDUCR"/>
</dbReference>
<dbReference type="PROSITE" id="PS50111">
    <property type="entry name" value="CHEMOTAXIS_TRANSDUC_2"/>
    <property type="match status" value="1"/>
</dbReference>
<dbReference type="InterPro" id="IPR024478">
    <property type="entry name" value="HlyB_4HB_MCP"/>
</dbReference>
<dbReference type="SUPFAM" id="SSF58104">
    <property type="entry name" value="Methyl-accepting chemotaxis protein (MCP) signaling domain"/>
    <property type="match status" value="1"/>
</dbReference>
<dbReference type="InterPro" id="IPR003660">
    <property type="entry name" value="HAMP_dom"/>
</dbReference>
<dbReference type="Gene3D" id="6.10.340.10">
    <property type="match status" value="1"/>
</dbReference>
<keyword evidence="7" id="KW-0812">Transmembrane</keyword>
<feature type="domain" description="Methyl-accepting transducer" evidence="8">
    <location>
        <begin position="277"/>
        <end position="513"/>
    </location>
</feature>
<dbReference type="SMART" id="SM00304">
    <property type="entry name" value="HAMP"/>
    <property type="match status" value="1"/>
</dbReference>
<dbReference type="Gene3D" id="1.10.287.950">
    <property type="entry name" value="Methyl-accepting chemotaxis protein"/>
    <property type="match status" value="1"/>
</dbReference>
<dbReference type="GO" id="GO:0005886">
    <property type="term" value="C:plasma membrane"/>
    <property type="evidence" value="ECO:0007669"/>
    <property type="project" value="UniProtKB-SubCell"/>
</dbReference>
<evidence type="ECO:0000259" key="8">
    <source>
        <dbReference type="PROSITE" id="PS50111"/>
    </source>
</evidence>
<dbReference type="Pfam" id="PF00015">
    <property type="entry name" value="MCPsignal"/>
    <property type="match status" value="1"/>
</dbReference>
<feature type="domain" description="HAMP" evidence="9">
    <location>
        <begin position="205"/>
        <end position="258"/>
    </location>
</feature>
<comment type="similarity">
    <text evidence="5">Belongs to the methyl-accepting chemotaxis (MCP) protein family.</text>
</comment>
<dbReference type="GO" id="GO:0007165">
    <property type="term" value="P:signal transduction"/>
    <property type="evidence" value="ECO:0007669"/>
    <property type="project" value="UniProtKB-KW"/>
</dbReference>
<comment type="subcellular location">
    <subcellularLocation>
        <location evidence="1">Cell membrane</location>
    </subcellularLocation>
</comment>
<evidence type="ECO:0000256" key="6">
    <source>
        <dbReference type="PROSITE-ProRule" id="PRU00284"/>
    </source>
</evidence>
<dbReference type="RefSeq" id="WP_092267024.1">
    <property type="nucleotide sequence ID" value="NZ_BJOE01000004.1"/>
</dbReference>
<evidence type="ECO:0000256" key="3">
    <source>
        <dbReference type="ARBA" id="ARBA00023136"/>
    </source>
</evidence>